<keyword evidence="1" id="KW-0732">Signal</keyword>
<evidence type="ECO:0000313" key="3">
    <source>
        <dbReference type="Proteomes" id="UP000019116"/>
    </source>
</evidence>
<name>A0A3B6B9Q4_WHEAT</name>
<reference evidence="2" key="2">
    <citation type="submission" date="2018-10" db="UniProtKB">
        <authorList>
            <consortium name="EnsemblPlants"/>
        </authorList>
    </citation>
    <scope>IDENTIFICATION</scope>
</reference>
<evidence type="ECO:0000256" key="1">
    <source>
        <dbReference type="SAM" id="SignalP"/>
    </source>
</evidence>
<protein>
    <recommendedName>
        <fullName evidence="4">Knottin scorpion toxin-like domain-containing protein</fullName>
    </recommendedName>
</protein>
<feature type="chain" id="PRO_5043171790" description="Knottin scorpion toxin-like domain-containing protein" evidence="1">
    <location>
        <begin position="30"/>
        <end position="85"/>
    </location>
</feature>
<dbReference type="Gramene" id="TraesCS2A02G588600.1">
    <property type="protein sequence ID" value="TraesCS2A02G588600.1"/>
    <property type="gene ID" value="TraesCS2A02G588600"/>
</dbReference>
<dbReference type="Gramene" id="TraesARI2A03G00816470.1">
    <property type="protein sequence ID" value="TraesARI2A03G00816470.1"/>
    <property type="gene ID" value="TraesARI2A03G00816470"/>
</dbReference>
<dbReference type="PROSITE" id="PS51257">
    <property type="entry name" value="PROKAR_LIPOPROTEIN"/>
    <property type="match status" value="1"/>
</dbReference>
<dbReference type="Gramene" id="TraesNOR2A03G00818880.1">
    <property type="protein sequence ID" value="TraesNOR2A03G00818880.1"/>
    <property type="gene ID" value="TraesNOR2A03G00818880"/>
</dbReference>
<feature type="signal peptide" evidence="1">
    <location>
        <begin position="1"/>
        <end position="29"/>
    </location>
</feature>
<dbReference type="EnsemblPlants" id="TraesCS2A02G588600.1">
    <property type="protein sequence ID" value="TraesCS2A02G588600.1"/>
    <property type="gene ID" value="TraesCS2A02G588600"/>
</dbReference>
<reference evidence="2" key="1">
    <citation type="submission" date="2018-08" db="EMBL/GenBank/DDBJ databases">
        <authorList>
            <person name="Rossello M."/>
        </authorList>
    </citation>
    <scope>NUCLEOTIDE SEQUENCE [LARGE SCALE GENOMIC DNA]</scope>
    <source>
        <strain evidence="2">cv. Chinese Spring</strain>
    </source>
</reference>
<evidence type="ECO:0008006" key="4">
    <source>
        <dbReference type="Google" id="ProtNLM"/>
    </source>
</evidence>
<dbReference type="Proteomes" id="UP000019116">
    <property type="component" value="Chromosome 2A"/>
</dbReference>
<dbReference type="Gramene" id="TraesCS2A03G1298300.1">
    <property type="protein sequence ID" value="TraesCS2A03G1298300.1.CDS"/>
    <property type="gene ID" value="TraesCS2A03G1298300"/>
</dbReference>
<proteinExistence type="predicted"/>
<accession>A0A3B6B9Q4</accession>
<evidence type="ECO:0000313" key="2">
    <source>
        <dbReference type="EnsemblPlants" id="TraesCS2A02G588600.1"/>
    </source>
</evidence>
<sequence>MAISQKNVSFVCLAALMLVMATIMLSCDADPKESCYGLEDGCAELKCKEYCVDYGYTKGSYCQNDALCCCLTAAKPKVEFTRRRD</sequence>
<keyword evidence="3" id="KW-1185">Reference proteome</keyword>
<organism evidence="2">
    <name type="scientific">Triticum aestivum</name>
    <name type="common">Wheat</name>
    <dbReference type="NCBI Taxonomy" id="4565"/>
    <lineage>
        <taxon>Eukaryota</taxon>
        <taxon>Viridiplantae</taxon>
        <taxon>Streptophyta</taxon>
        <taxon>Embryophyta</taxon>
        <taxon>Tracheophyta</taxon>
        <taxon>Spermatophyta</taxon>
        <taxon>Magnoliopsida</taxon>
        <taxon>Liliopsida</taxon>
        <taxon>Poales</taxon>
        <taxon>Poaceae</taxon>
        <taxon>BOP clade</taxon>
        <taxon>Pooideae</taxon>
        <taxon>Triticodae</taxon>
        <taxon>Triticeae</taxon>
        <taxon>Triticinae</taxon>
        <taxon>Triticum</taxon>
    </lineage>
</organism>
<dbReference type="AlphaFoldDB" id="A0A3B6B9Q4"/>